<comment type="similarity">
    <text evidence="2">Belongs to the RRP1 family.</text>
</comment>
<comment type="caution">
    <text evidence="5">The sequence shown here is derived from an EMBL/GenBank/DDBJ whole genome shotgun (WGS) entry which is preliminary data.</text>
</comment>
<evidence type="ECO:0000256" key="3">
    <source>
        <dbReference type="ARBA" id="ARBA00023242"/>
    </source>
</evidence>
<gene>
    <name evidence="5" type="ORF">RS030_1158</name>
</gene>
<evidence type="ECO:0000256" key="1">
    <source>
        <dbReference type="ARBA" id="ARBA00004123"/>
    </source>
</evidence>
<accession>A0AAV9XYE1</accession>
<evidence type="ECO:0000256" key="2">
    <source>
        <dbReference type="ARBA" id="ARBA00006374"/>
    </source>
</evidence>
<keyword evidence="3" id="KW-0539">Nucleus</keyword>
<evidence type="ECO:0000313" key="6">
    <source>
        <dbReference type="Proteomes" id="UP001311799"/>
    </source>
</evidence>
<dbReference type="GO" id="GO:0030688">
    <property type="term" value="C:preribosome, small subunit precursor"/>
    <property type="evidence" value="ECO:0007669"/>
    <property type="project" value="InterPro"/>
</dbReference>
<proteinExistence type="inferred from homology"/>
<organism evidence="5 6">
    <name type="scientific">Cryptosporidium xiaoi</name>
    <dbReference type="NCBI Taxonomy" id="659607"/>
    <lineage>
        <taxon>Eukaryota</taxon>
        <taxon>Sar</taxon>
        <taxon>Alveolata</taxon>
        <taxon>Apicomplexa</taxon>
        <taxon>Conoidasida</taxon>
        <taxon>Coccidia</taxon>
        <taxon>Eucoccidiorida</taxon>
        <taxon>Eimeriorina</taxon>
        <taxon>Cryptosporidiidae</taxon>
        <taxon>Cryptosporidium</taxon>
    </lineage>
</organism>
<reference evidence="5 6" key="1">
    <citation type="submission" date="2023-10" db="EMBL/GenBank/DDBJ databases">
        <title>Comparative genomics analysis reveals potential genetic determinants of host preference in Cryptosporidium xiaoi.</title>
        <authorList>
            <person name="Xiao L."/>
            <person name="Li J."/>
        </authorList>
    </citation>
    <scope>NUCLEOTIDE SEQUENCE [LARGE SCALE GENOMIC DNA]</scope>
    <source>
        <strain evidence="5 6">52996</strain>
    </source>
</reference>
<sequence>MKKQKKGDQYRENEILLKLSKTLISVSPSSRKKGLDIISRYISRNNESISRLQIIKLWKGLYYSMWLSDKVLIQREVALSISNLQTKFTSIDSWLSFIREFYLMMRFRWDNIDHYRMDKFSFLQRTMLSKSLELIKNKGFENSYNNGFFNVLFESLFVEDIEVNETDLNEIDHSGHFQNEDSVNCDKSNVNQFTGIGVSLIFCKQFPQEYVYLIYELHNSKKNDNSIFLFLKNYSKFVTRLLISNINHQTLNDYIKNQLIFSLFNSESLLANVLKDIEDLNIEEDEMNIVNDFIKSMIIEQMKIIKCEISELSKSRCTLINQVKRNRLYTVLEKVEEFLEDNKEELNVNLPKTSKNKMRNIKFKQEIEHNHQTKKVRFDMSKNTRMLLPDSISTSKALVRIFDKKCNSKSSNELNCILFRSTDNDDSLSNGNSSNFAPKELTNNFDKLNNIEIISAEKALSKPSNFNSSPLKGILKRSTNS</sequence>
<evidence type="ECO:0000256" key="4">
    <source>
        <dbReference type="SAM" id="MobiDB-lite"/>
    </source>
</evidence>
<dbReference type="EMBL" id="JAWDEY010000011">
    <property type="protein sequence ID" value="KAK6589748.1"/>
    <property type="molecule type" value="Genomic_DNA"/>
</dbReference>
<name>A0AAV9XYE1_9CRYT</name>
<evidence type="ECO:0000313" key="5">
    <source>
        <dbReference type="EMBL" id="KAK6589748.1"/>
    </source>
</evidence>
<dbReference type="GO" id="GO:0005634">
    <property type="term" value="C:nucleus"/>
    <property type="evidence" value="ECO:0007669"/>
    <property type="project" value="UniProtKB-SubCell"/>
</dbReference>
<keyword evidence="6" id="KW-1185">Reference proteome</keyword>
<dbReference type="Pfam" id="PF05997">
    <property type="entry name" value="Nop52"/>
    <property type="match status" value="1"/>
</dbReference>
<feature type="region of interest" description="Disordered" evidence="4">
    <location>
        <begin position="462"/>
        <end position="481"/>
    </location>
</feature>
<dbReference type="InterPro" id="IPR010301">
    <property type="entry name" value="RRP1"/>
</dbReference>
<protein>
    <submittedName>
        <fullName evidence="5">RRp1-like protein</fullName>
    </submittedName>
</protein>
<dbReference type="Proteomes" id="UP001311799">
    <property type="component" value="Unassembled WGS sequence"/>
</dbReference>
<comment type="subcellular location">
    <subcellularLocation>
        <location evidence="1">Nucleus</location>
    </subcellularLocation>
</comment>
<dbReference type="GO" id="GO:0006364">
    <property type="term" value="P:rRNA processing"/>
    <property type="evidence" value="ECO:0007669"/>
    <property type="project" value="InterPro"/>
</dbReference>
<dbReference type="AlphaFoldDB" id="A0AAV9XYE1"/>